<dbReference type="InterPro" id="IPR023393">
    <property type="entry name" value="START-like_dom_sf"/>
</dbReference>
<keyword evidence="9" id="KW-0650">Protein phosphatase inhibitor</keyword>
<evidence type="ECO:0000313" key="10">
    <source>
        <dbReference type="EMBL" id="KAL3676868.1"/>
    </source>
</evidence>
<dbReference type="GO" id="GO:0009738">
    <property type="term" value="P:abscisic acid-activated signaling pathway"/>
    <property type="evidence" value="ECO:0007669"/>
    <property type="project" value="UniProtKB-KW"/>
</dbReference>
<dbReference type="InterPro" id="IPR050279">
    <property type="entry name" value="Plant_def-hormone_signal"/>
</dbReference>
<dbReference type="GO" id="GO:0005634">
    <property type="term" value="C:nucleus"/>
    <property type="evidence" value="ECO:0007669"/>
    <property type="project" value="UniProtKB-SubCell"/>
</dbReference>
<dbReference type="EMBL" id="JBJQOH010000008">
    <property type="protein sequence ID" value="KAL3676868.1"/>
    <property type="molecule type" value="Genomic_DNA"/>
</dbReference>
<dbReference type="SUPFAM" id="SSF55961">
    <property type="entry name" value="Bet v1-like"/>
    <property type="match status" value="1"/>
</dbReference>
<dbReference type="GO" id="GO:0005737">
    <property type="term" value="C:cytoplasm"/>
    <property type="evidence" value="ECO:0007669"/>
    <property type="project" value="UniProtKB-SubCell"/>
</dbReference>
<dbReference type="Gene3D" id="3.30.530.20">
    <property type="match status" value="1"/>
</dbReference>
<keyword evidence="11" id="KW-1185">Reference proteome</keyword>
<evidence type="ECO:0000256" key="5">
    <source>
        <dbReference type="ARBA" id="ARBA00022490"/>
    </source>
</evidence>
<evidence type="ECO:0008006" key="12">
    <source>
        <dbReference type="Google" id="ProtNLM"/>
    </source>
</evidence>
<dbReference type="GO" id="GO:0004864">
    <property type="term" value="F:protein phosphatase inhibitor activity"/>
    <property type="evidence" value="ECO:0007669"/>
    <property type="project" value="UniProtKB-KW"/>
</dbReference>
<sequence length="155" mass="16690">MVSFDFEVVVDVPLARLWAAVKDSNKIMPAALPKIFDSIEHVEGVDGEAGAVRRINFGPVLPPGSYVKEKLVSIDQANKTVVAEEVEGGHLAIGFSKWVAHLKLTEEGDKTKLSFNFDVEGEGPAVGPAIEQVKLGTPMTMNALAKHIIDHGLYA</sequence>
<dbReference type="InterPro" id="IPR019587">
    <property type="entry name" value="Polyketide_cyclase/dehydratase"/>
</dbReference>
<dbReference type="InterPro" id="IPR024949">
    <property type="entry name" value="Bet_v_I_allergen"/>
</dbReference>
<accession>A0ABD3GD71</accession>
<name>A0ABD3GD71_9MARC</name>
<comment type="caution">
    <text evidence="10">The sequence shown here is derived from an EMBL/GenBank/DDBJ whole genome shotgun (WGS) entry which is preliminary data.</text>
</comment>
<dbReference type="PANTHER" id="PTHR31213">
    <property type="entry name" value="OS08G0374000 PROTEIN-RELATED"/>
    <property type="match status" value="1"/>
</dbReference>
<dbReference type="PANTHER" id="PTHR31213:SF24">
    <property type="entry name" value="OS08G0374000 PROTEIN"/>
    <property type="match status" value="1"/>
</dbReference>
<dbReference type="FunFam" id="3.30.530.20:FF:000007">
    <property type="entry name" value="Major pollen allergen Bet v 1-A"/>
    <property type="match status" value="1"/>
</dbReference>
<evidence type="ECO:0000256" key="8">
    <source>
        <dbReference type="ARBA" id="ARBA00023242"/>
    </source>
</evidence>
<evidence type="ECO:0000256" key="1">
    <source>
        <dbReference type="ARBA" id="ARBA00004123"/>
    </source>
</evidence>
<evidence type="ECO:0000313" key="11">
    <source>
        <dbReference type="Proteomes" id="UP001633002"/>
    </source>
</evidence>
<comment type="subcellular location">
    <subcellularLocation>
        <location evidence="2">Cytoplasm</location>
    </subcellularLocation>
    <subcellularLocation>
        <location evidence="1">Nucleus</location>
    </subcellularLocation>
</comment>
<gene>
    <name evidence="10" type="ORF">R1sor_026816</name>
</gene>
<evidence type="ECO:0000256" key="4">
    <source>
        <dbReference type="ARBA" id="ARBA00009744"/>
    </source>
</evidence>
<organism evidence="10 11">
    <name type="scientific">Riccia sorocarpa</name>
    <dbReference type="NCBI Taxonomy" id="122646"/>
    <lineage>
        <taxon>Eukaryota</taxon>
        <taxon>Viridiplantae</taxon>
        <taxon>Streptophyta</taxon>
        <taxon>Embryophyta</taxon>
        <taxon>Marchantiophyta</taxon>
        <taxon>Marchantiopsida</taxon>
        <taxon>Marchantiidae</taxon>
        <taxon>Marchantiales</taxon>
        <taxon>Ricciaceae</taxon>
        <taxon>Riccia</taxon>
    </lineage>
</organism>
<evidence type="ECO:0000256" key="7">
    <source>
        <dbReference type="ARBA" id="ARBA00023170"/>
    </source>
</evidence>
<keyword evidence="5" id="KW-0963">Cytoplasm</keyword>
<evidence type="ECO:0000256" key="3">
    <source>
        <dbReference type="ARBA" id="ARBA00008594"/>
    </source>
</evidence>
<dbReference type="AlphaFoldDB" id="A0ABD3GD71"/>
<evidence type="ECO:0000256" key="6">
    <source>
        <dbReference type="ARBA" id="ARBA00022682"/>
    </source>
</evidence>
<dbReference type="Proteomes" id="UP001633002">
    <property type="component" value="Unassembled WGS sequence"/>
</dbReference>
<keyword evidence="6" id="KW-0938">Abscisic acid signaling pathway</keyword>
<comment type="similarity">
    <text evidence="3">Belongs to the PYR/PYL/RCAR abscisic acid intracellular receptor family.</text>
</comment>
<protein>
    <recommendedName>
        <fullName evidence="12">Bet v I/Major latex protein domain-containing protein</fullName>
    </recommendedName>
</protein>
<evidence type="ECO:0000256" key="2">
    <source>
        <dbReference type="ARBA" id="ARBA00004496"/>
    </source>
</evidence>
<dbReference type="Pfam" id="PF10604">
    <property type="entry name" value="Polyketide_cyc2"/>
    <property type="match status" value="1"/>
</dbReference>
<evidence type="ECO:0000256" key="9">
    <source>
        <dbReference type="ARBA" id="ARBA00023272"/>
    </source>
</evidence>
<dbReference type="PRINTS" id="PR00634">
    <property type="entry name" value="BETALLERGEN"/>
</dbReference>
<comment type="similarity">
    <text evidence="4">Belongs to the BetVI family.</text>
</comment>
<reference evidence="10 11" key="1">
    <citation type="submission" date="2024-09" db="EMBL/GenBank/DDBJ databases">
        <title>Chromosome-scale assembly of Riccia sorocarpa.</title>
        <authorList>
            <person name="Paukszto L."/>
        </authorList>
    </citation>
    <scope>NUCLEOTIDE SEQUENCE [LARGE SCALE GENOMIC DNA]</scope>
    <source>
        <strain evidence="10">LP-2024</strain>
        <tissue evidence="10">Aerial parts of the thallus</tissue>
    </source>
</reference>
<proteinExistence type="inferred from homology"/>
<keyword evidence="7" id="KW-0675">Receptor</keyword>
<keyword evidence="8" id="KW-0539">Nucleus</keyword>